<dbReference type="GO" id="GO:0005509">
    <property type="term" value="F:calcium ion binding"/>
    <property type="evidence" value="ECO:0007669"/>
    <property type="project" value="TreeGrafter"/>
</dbReference>
<dbReference type="GO" id="GO:0098793">
    <property type="term" value="C:presynapse"/>
    <property type="evidence" value="ECO:0007669"/>
    <property type="project" value="GOC"/>
</dbReference>
<dbReference type="GO" id="GO:0001786">
    <property type="term" value="F:phosphatidylserine binding"/>
    <property type="evidence" value="ECO:0007669"/>
    <property type="project" value="TreeGrafter"/>
</dbReference>
<name>A0A4Y7MXY7_9CRUS</name>
<evidence type="ECO:0000256" key="1">
    <source>
        <dbReference type="ARBA" id="ARBA00022737"/>
    </source>
</evidence>
<evidence type="ECO:0000256" key="3">
    <source>
        <dbReference type="SAM" id="Phobius"/>
    </source>
</evidence>
<dbReference type="SUPFAM" id="SSF49562">
    <property type="entry name" value="C2 domain (Calcium/lipid-binding domain, CaLB)"/>
    <property type="match status" value="2"/>
</dbReference>
<dbReference type="GO" id="GO:0030276">
    <property type="term" value="F:clathrin binding"/>
    <property type="evidence" value="ECO:0007669"/>
    <property type="project" value="TreeGrafter"/>
</dbReference>
<dbReference type="PRINTS" id="PR00360">
    <property type="entry name" value="C2DOMAIN"/>
</dbReference>
<dbReference type="PROSITE" id="PS50004">
    <property type="entry name" value="C2"/>
    <property type="match status" value="2"/>
</dbReference>
<dbReference type="CDD" id="cd08388">
    <property type="entry name" value="C2A_Synaptotagmin-4-11"/>
    <property type="match status" value="1"/>
</dbReference>
<dbReference type="FunFam" id="2.60.40.150:FF:000039">
    <property type="entry name" value="Synaptotagmin 11"/>
    <property type="match status" value="1"/>
</dbReference>
<dbReference type="FunFam" id="2.60.40.150:FF:000181">
    <property type="entry name" value="Synaptotagmin 4"/>
    <property type="match status" value="1"/>
</dbReference>
<keyword evidence="3" id="KW-1133">Transmembrane helix</keyword>
<feature type="region of interest" description="Disordered" evidence="2">
    <location>
        <begin position="99"/>
        <end position="151"/>
    </location>
</feature>
<feature type="transmembrane region" description="Helical" evidence="3">
    <location>
        <begin position="18"/>
        <end position="41"/>
    </location>
</feature>
<evidence type="ECO:0000313" key="5">
    <source>
        <dbReference type="EMBL" id="SVE85475.1"/>
    </source>
</evidence>
<dbReference type="Pfam" id="PF00168">
    <property type="entry name" value="C2"/>
    <property type="match status" value="2"/>
</dbReference>
<dbReference type="InterPro" id="IPR001565">
    <property type="entry name" value="Synaptotagmin"/>
</dbReference>
<proteinExistence type="evidence at transcript level"/>
<keyword evidence="3" id="KW-0812">Transmembrane</keyword>
<feature type="region of interest" description="Disordered" evidence="2">
    <location>
        <begin position="47"/>
        <end position="68"/>
    </location>
</feature>
<feature type="domain" description="C2" evidence="4">
    <location>
        <begin position="372"/>
        <end position="508"/>
    </location>
</feature>
<protein>
    <submittedName>
        <fullName evidence="5">EOG090X05OW</fullName>
    </submittedName>
</protein>
<dbReference type="PANTHER" id="PTHR10024">
    <property type="entry name" value="SYNAPTOTAGMIN"/>
    <property type="match status" value="1"/>
</dbReference>
<dbReference type="InterPro" id="IPR000008">
    <property type="entry name" value="C2_dom"/>
</dbReference>
<dbReference type="GO" id="GO:0000149">
    <property type="term" value="F:SNARE binding"/>
    <property type="evidence" value="ECO:0007669"/>
    <property type="project" value="TreeGrafter"/>
</dbReference>
<accession>A0A4Y7MXY7</accession>
<organism evidence="5">
    <name type="scientific">Daphnia pulicaria</name>
    <dbReference type="NCBI Taxonomy" id="35523"/>
    <lineage>
        <taxon>Eukaryota</taxon>
        <taxon>Metazoa</taxon>
        <taxon>Ecdysozoa</taxon>
        <taxon>Arthropoda</taxon>
        <taxon>Crustacea</taxon>
        <taxon>Branchiopoda</taxon>
        <taxon>Diplostraca</taxon>
        <taxon>Cladocera</taxon>
        <taxon>Anomopoda</taxon>
        <taxon>Daphniidae</taxon>
        <taxon>Daphnia</taxon>
    </lineage>
</organism>
<keyword evidence="1" id="KW-0677">Repeat</keyword>
<dbReference type="Gene3D" id="2.60.40.150">
    <property type="entry name" value="C2 domain"/>
    <property type="match status" value="2"/>
</dbReference>
<dbReference type="GO" id="GO:0030424">
    <property type="term" value="C:axon"/>
    <property type="evidence" value="ECO:0007669"/>
    <property type="project" value="TreeGrafter"/>
</dbReference>
<dbReference type="SMART" id="SM00239">
    <property type="entry name" value="C2"/>
    <property type="match status" value="2"/>
</dbReference>
<dbReference type="GO" id="GO:0006906">
    <property type="term" value="P:vesicle fusion"/>
    <property type="evidence" value="ECO:0007669"/>
    <property type="project" value="TreeGrafter"/>
</dbReference>
<dbReference type="InterPro" id="IPR035892">
    <property type="entry name" value="C2_domain_sf"/>
</dbReference>
<sequence length="512" mass="56154">MVITVLVDITKFAVSTPAVVGICLGGVVLLISVAAVSCFCYRGHHQQTRSTKKARSPGSHIGSENRPLAFRKPVAVKSPNNPQQLTHSYPVSGGSSVAISHHLKKSPSPTGAKTPPGSCPIGKSPSPLSATTPSTLTPTYETSSPQVSRKNSLISGCSRSVINALQEEGQQRETVIRFQLENEVTHPAELMKSDLVASASANLTGGEIDLVAKMECGGGSNKLGQLYFKVRHNVEKSTLNITVVRCQGLPARDSNIGSSDPYVKLQLLPDKHHKVKTRVLRRTLNPVYDEDFTFYGIGENQLQSLTLHFVVLCFDRYSRDDVIGEVLLPVNEALEEMTDSVDSNNTADNGNHSGALLFRDIAPRSHKMRTHGRGELLVSLCYQPQASRLTAVVLKARNIPRMDMTGLADPYVKIYLVHNGQRVAKKKTHVKKRTLNPVFNESFVFDLPASATSLDNISLEFLVLDWDRVTKNEVIGRLELGGAKTIGTALHHWNEVLNSPRRQIAEWHKLKD</sequence>
<gene>
    <name evidence="5" type="primary">EOG090X05OW</name>
</gene>
<dbReference type="PANTHER" id="PTHR10024:SF369">
    <property type="entry name" value="FI18813P1"/>
    <property type="match status" value="1"/>
</dbReference>
<dbReference type="GO" id="GO:0005886">
    <property type="term" value="C:plasma membrane"/>
    <property type="evidence" value="ECO:0007669"/>
    <property type="project" value="TreeGrafter"/>
</dbReference>
<dbReference type="AlphaFoldDB" id="A0A4Y7MXY7"/>
<reference evidence="5" key="1">
    <citation type="submission" date="2018-08" db="EMBL/GenBank/DDBJ databases">
        <authorList>
            <person name="Cornetti L."/>
        </authorList>
    </citation>
    <scope>NUCLEOTIDE SEQUENCE</scope>
    <source>
        <strain evidence="5">CZ-RIM1-1</strain>
    </source>
</reference>
<keyword evidence="3" id="KW-0472">Membrane</keyword>
<dbReference type="GO" id="GO:0070382">
    <property type="term" value="C:exocytic vesicle"/>
    <property type="evidence" value="ECO:0007669"/>
    <property type="project" value="TreeGrafter"/>
</dbReference>
<dbReference type="PRINTS" id="PR00399">
    <property type="entry name" value="SYNAPTOTAGMN"/>
</dbReference>
<feature type="compositionally biased region" description="Low complexity" evidence="2">
    <location>
        <begin position="124"/>
        <end position="145"/>
    </location>
</feature>
<dbReference type="CDD" id="cd08404">
    <property type="entry name" value="C2B_Synaptotagmin-4"/>
    <property type="match status" value="1"/>
</dbReference>
<dbReference type="GO" id="GO:0005544">
    <property type="term" value="F:calcium-dependent phospholipid binding"/>
    <property type="evidence" value="ECO:0007669"/>
    <property type="project" value="TreeGrafter"/>
</dbReference>
<evidence type="ECO:0000256" key="2">
    <source>
        <dbReference type="SAM" id="MobiDB-lite"/>
    </source>
</evidence>
<evidence type="ECO:0000259" key="4">
    <source>
        <dbReference type="PROSITE" id="PS50004"/>
    </source>
</evidence>
<feature type="domain" description="C2" evidence="4">
    <location>
        <begin position="222"/>
        <end position="345"/>
    </location>
</feature>
<dbReference type="EMBL" id="LR015856">
    <property type="protein sequence ID" value="SVE85475.1"/>
    <property type="molecule type" value="mRNA"/>
</dbReference>
<dbReference type="GO" id="GO:0048791">
    <property type="term" value="P:calcium ion-regulated exocytosis of neurotransmitter"/>
    <property type="evidence" value="ECO:0007669"/>
    <property type="project" value="TreeGrafter"/>
</dbReference>